<evidence type="ECO:0000313" key="2">
    <source>
        <dbReference type="EMBL" id="PLR52118.1"/>
    </source>
</evidence>
<feature type="transmembrane region" description="Helical" evidence="1">
    <location>
        <begin position="6"/>
        <end position="23"/>
    </location>
</feature>
<keyword evidence="1" id="KW-0812">Transmembrane</keyword>
<sequence length="127" mass="14553">MYFANIIALIVGSLIAWLGCEAFTKITRLPRFGNFYTLLFPLILLVSPALAYIYLFPYRGTLSGALPLNTILPSWGGIILYMLFFCALVLKKQAIKSRFLYCLLCFYISSFYFLWYLVDNIVHPIIG</sequence>
<accession>A0A2N5EQX3</accession>
<keyword evidence="1" id="KW-1133">Transmembrane helix</keyword>
<reference evidence="2 3" key="1">
    <citation type="submission" date="2017-12" db="EMBL/GenBank/DDBJ databases">
        <title>Characterization of six clinical isolates of Enterochimera gen. nov., a novel genus of the Yersiniaciae family and the three species Enterochimera arupensis sp. nov., Enterochimera coloradensis sp. nov, and Enterochimera californica sp. nov.</title>
        <authorList>
            <person name="Rossi A."/>
            <person name="Fisher M."/>
        </authorList>
    </citation>
    <scope>NUCLEOTIDE SEQUENCE [LARGE SCALE GENOMIC DNA]</scope>
    <source>
        <strain evidence="2 3">2016Iso1</strain>
    </source>
</reference>
<comment type="caution">
    <text evidence="2">The sequence shown here is derived from an EMBL/GenBank/DDBJ whole genome shotgun (WGS) entry which is preliminary data.</text>
</comment>
<feature type="transmembrane region" description="Helical" evidence="1">
    <location>
        <begin position="99"/>
        <end position="118"/>
    </location>
</feature>
<dbReference type="RefSeq" id="WP_101834084.1">
    <property type="nucleotide sequence ID" value="NZ_JAWJZE010000002.1"/>
</dbReference>
<dbReference type="AlphaFoldDB" id="A0A2N5EQX3"/>
<keyword evidence="1" id="KW-0472">Membrane</keyword>
<keyword evidence="3" id="KW-1185">Reference proteome</keyword>
<dbReference type="EMBL" id="PJZK01000003">
    <property type="protein sequence ID" value="PLR52118.1"/>
    <property type="molecule type" value="Genomic_DNA"/>
</dbReference>
<proteinExistence type="predicted"/>
<dbReference type="OrthoDB" id="6638194at2"/>
<organism evidence="2 3">
    <name type="scientific">Chimaeribacter arupi</name>
    <dbReference type="NCBI Taxonomy" id="2060066"/>
    <lineage>
        <taxon>Bacteria</taxon>
        <taxon>Pseudomonadati</taxon>
        <taxon>Pseudomonadota</taxon>
        <taxon>Gammaproteobacteria</taxon>
        <taxon>Enterobacterales</taxon>
        <taxon>Yersiniaceae</taxon>
        <taxon>Chimaeribacter</taxon>
    </lineage>
</organism>
<evidence type="ECO:0000313" key="3">
    <source>
        <dbReference type="Proteomes" id="UP000234626"/>
    </source>
</evidence>
<evidence type="ECO:0000256" key="1">
    <source>
        <dbReference type="SAM" id="Phobius"/>
    </source>
</evidence>
<feature type="transmembrane region" description="Helical" evidence="1">
    <location>
        <begin position="68"/>
        <end position="90"/>
    </location>
</feature>
<name>A0A2N5EQX3_9GAMM</name>
<dbReference type="Proteomes" id="UP000234626">
    <property type="component" value="Unassembled WGS sequence"/>
</dbReference>
<gene>
    <name evidence="2" type="ORF">CYR34_04545</name>
</gene>
<protein>
    <submittedName>
        <fullName evidence="2">Uncharacterized protein</fullName>
    </submittedName>
</protein>
<feature type="transmembrane region" description="Helical" evidence="1">
    <location>
        <begin position="35"/>
        <end position="56"/>
    </location>
</feature>